<accession>A0A423PQN8</accession>
<dbReference type="Proteomes" id="UP000283993">
    <property type="component" value="Unassembled WGS sequence"/>
</dbReference>
<gene>
    <name evidence="1" type="ORF">SAOR_07055</name>
</gene>
<protein>
    <submittedName>
        <fullName evidence="1">Uncharacterized protein</fullName>
    </submittedName>
</protein>
<name>A0A423PQN8_9GAMM</name>
<sequence length="77" mass="8284">MRSGFDHGGRHLDQCRPIGGLQRLGIGDTEGFTIAGALGLDAVAGRDGTEIQARQIDAGRVFGVQQVTTARWYWPTT</sequence>
<evidence type="ECO:0000313" key="1">
    <source>
        <dbReference type="EMBL" id="ROO27831.1"/>
    </source>
</evidence>
<dbReference type="EMBL" id="AYKH01000012">
    <property type="protein sequence ID" value="ROO27831.1"/>
    <property type="molecule type" value="Genomic_DNA"/>
</dbReference>
<reference evidence="1 2" key="1">
    <citation type="submission" date="2013-10" db="EMBL/GenBank/DDBJ databases">
        <title>Salinisphaera orenii MK-B5 Genome Sequencing.</title>
        <authorList>
            <person name="Lai Q."/>
            <person name="Li C."/>
            <person name="Shao Z."/>
        </authorList>
    </citation>
    <scope>NUCLEOTIDE SEQUENCE [LARGE SCALE GENOMIC DNA]</scope>
    <source>
        <strain evidence="1 2">MK-B5</strain>
    </source>
</reference>
<proteinExistence type="predicted"/>
<evidence type="ECO:0000313" key="2">
    <source>
        <dbReference type="Proteomes" id="UP000283993"/>
    </source>
</evidence>
<dbReference type="AlphaFoldDB" id="A0A423PQN8"/>
<comment type="caution">
    <text evidence="1">The sequence shown here is derived from an EMBL/GenBank/DDBJ whole genome shotgun (WGS) entry which is preliminary data.</text>
</comment>
<keyword evidence="2" id="KW-1185">Reference proteome</keyword>
<organism evidence="1 2">
    <name type="scientific">Salinisphaera orenii MK-B5</name>
    <dbReference type="NCBI Taxonomy" id="856730"/>
    <lineage>
        <taxon>Bacteria</taxon>
        <taxon>Pseudomonadati</taxon>
        <taxon>Pseudomonadota</taxon>
        <taxon>Gammaproteobacteria</taxon>
        <taxon>Salinisphaerales</taxon>
        <taxon>Salinisphaeraceae</taxon>
        <taxon>Salinisphaera</taxon>
    </lineage>
</organism>